<comment type="caution">
    <text evidence="1">The sequence shown here is derived from an EMBL/GenBank/DDBJ whole genome shotgun (WGS) entry which is preliminary data.</text>
</comment>
<dbReference type="Gene3D" id="3.30.160.100">
    <property type="entry name" value="Ribosome hibernation promotion factor-like"/>
    <property type="match status" value="1"/>
</dbReference>
<organism evidence="1 2">
    <name type="scientific">Flavilitoribacter nigricans (strain ATCC 23147 / DSM 23189 / NBRC 102662 / NCIMB 1420 / SS-2)</name>
    <name type="common">Lewinella nigricans</name>
    <dbReference type="NCBI Taxonomy" id="1122177"/>
    <lineage>
        <taxon>Bacteria</taxon>
        <taxon>Pseudomonadati</taxon>
        <taxon>Bacteroidota</taxon>
        <taxon>Saprospiria</taxon>
        <taxon>Saprospirales</taxon>
        <taxon>Lewinellaceae</taxon>
        <taxon>Flavilitoribacter</taxon>
    </lineage>
</organism>
<dbReference type="Pfam" id="PF02482">
    <property type="entry name" value="Ribosomal_S30AE"/>
    <property type="match status" value="1"/>
</dbReference>
<protein>
    <submittedName>
        <fullName evidence="1">Ribosomal subunit interface protein</fullName>
    </submittedName>
</protein>
<reference evidence="1 2" key="1">
    <citation type="submission" date="2017-10" db="EMBL/GenBank/DDBJ databases">
        <title>The draft genome sequence of Lewinella nigricans NBRC 102662.</title>
        <authorList>
            <person name="Wang K."/>
        </authorList>
    </citation>
    <scope>NUCLEOTIDE SEQUENCE [LARGE SCALE GENOMIC DNA]</scope>
    <source>
        <strain evidence="1 2">NBRC 102662</strain>
    </source>
</reference>
<accession>A0A2D0NB17</accession>
<gene>
    <name evidence="1" type="primary">raiA</name>
    <name evidence="1" type="ORF">CRP01_14600</name>
</gene>
<proteinExistence type="predicted"/>
<dbReference type="Proteomes" id="UP000223913">
    <property type="component" value="Unassembled WGS sequence"/>
</dbReference>
<dbReference type="EMBL" id="PDUD01000020">
    <property type="protein sequence ID" value="PHN05704.1"/>
    <property type="molecule type" value="Genomic_DNA"/>
</dbReference>
<dbReference type="NCBIfam" id="TIGR00741">
    <property type="entry name" value="yfiA"/>
    <property type="match status" value="1"/>
</dbReference>
<dbReference type="InterPro" id="IPR036567">
    <property type="entry name" value="RHF-like"/>
</dbReference>
<sequence length="98" mass="11653">MNVLIHAPWQVNEWFENLAKESIEKLETYYDRIERADIYLKNDESDPERGKTVEIRLAIPQNDLFAAAHSDEIEKALNEATHKIRRQLIKRKELLNKH</sequence>
<dbReference type="OrthoDB" id="9808702at2"/>
<evidence type="ECO:0000313" key="1">
    <source>
        <dbReference type="EMBL" id="PHN05704.1"/>
    </source>
</evidence>
<dbReference type="RefSeq" id="WP_099150795.1">
    <property type="nucleotide sequence ID" value="NZ_PDUD01000020.1"/>
</dbReference>
<dbReference type="AlphaFoldDB" id="A0A2D0NB17"/>
<dbReference type="SUPFAM" id="SSF69754">
    <property type="entry name" value="Ribosome binding protein Y (YfiA homologue)"/>
    <property type="match status" value="1"/>
</dbReference>
<name>A0A2D0NB17_FLAN2</name>
<evidence type="ECO:0000313" key="2">
    <source>
        <dbReference type="Proteomes" id="UP000223913"/>
    </source>
</evidence>
<dbReference type="InterPro" id="IPR003489">
    <property type="entry name" value="RHF/RaiA"/>
</dbReference>
<keyword evidence="2" id="KW-1185">Reference proteome</keyword>
<dbReference type="CDD" id="cd00552">
    <property type="entry name" value="RaiA"/>
    <property type="match status" value="1"/>
</dbReference>